<dbReference type="Gene3D" id="3.20.20.80">
    <property type="entry name" value="Glycosidases"/>
    <property type="match status" value="1"/>
</dbReference>
<name>A0A5J4R1T3_9ZZZZ</name>
<dbReference type="AlphaFoldDB" id="A0A5J4R1T3"/>
<dbReference type="PANTHER" id="PTHR41244:SF1">
    <property type="entry name" value="GLYCOSYLTRANSFERASE"/>
    <property type="match status" value="1"/>
</dbReference>
<reference evidence="1" key="1">
    <citation type="submission" date="2019-03" db="EMBL/GenBank/DDBJ databases">
        <title>Single cell metagenomics reveals metabolic interactions within the superorganism composed of flagellate Streblomastix strix and complex community of Bacteroidetes bacteria on its surface.</title>
        <authorList>
            <person name="Treitli S.C."/>
            <person name="Kolisko M."/>
            <person name="Husnik F."/>
            <person name="Keeling P."/>
            <person name="Hampl V."/>
        </authorList>
    </citation>
    <scope>NUCLEOTIDE SEQUENCE</scope>
    <source>
        <strain evidence="1">STM</strain>
    </source>
</reference>
<proteinExistence type="predicted"/>
<dbReference type="EMBL" id="SNRY01001949">
    <property type="protein sequence ID" value="KAA6327679.1"/>
    <property type="molecule type" value="Genomic_DNA"/>
</dbReference>
<gene>
    <name evidence="1" type="ORF">EZS27_023349</name>
</gene>
<dbReference type="PANTHER" id="PTHR41244">
    <property type="entry name" value="RHAMNAN SYNTHESIS F"/>
    <property type="match status" value="1"/>
</dbReference>
<dbReference type="InterPro" id="IPR032719">
    <property type="entry name" value="WbsX"/>
</dbReference>
<protein>
    <recommendedName>
        <fullName evidence="2">Glycoside hydrolase family 99-like domain-containing protein</fullName>
    </recommendedName>
</protein>
<organism evidence="1">
    <name type="scientific">termite gut metagenome</name>
    <dbReference type="NCBI Taxonomy" id="433724"/>
    <lineage>
        <taxon>unclassified sequences</taxon>
        <taxon>metagenomes</taxon>
        <taxon>organismal metagenomes</taxon>
    </lineage>
</organism>
<feature type="non-terminal residue" evidence="1">
    <location>
        <position position="367"/>
    </location>
</feature>
<comment type="caution">
    <text evidence="1">The sequence shown here is derived from an EMBL/GenBank/DDBJ whole genome shotgun (WGS) entry which is preliminary data.</text>
</comment>
<evidence type="ECO:0000313" key="1">
    <source>
        <dbReference type="EMBL" id="KAA6327679.1"/>
    </source>
</evidence>
<dbReference type="Pfam" id="PF14307">
    <property type="entry name" value="Glyco_tran_WbsX"/>
    <property type="match status" value="1"/>
</dbReference>
<evidence type="ECO:0008006" key="2">
    <source>
        <dbReference type="Google" id="ProtNLM"/>
    </source>
</evidence>
<accession>A0A5J4R1T3</accession>
<sequence>MKKISYITLGLFLALMINARQKYDVAAYVWPAYFNEPRFTDIGVFPDGKGEWEAIYNAKPKFEGHHQPRLPLWGYFDESDPGMQEMIINTALDYGVNTFIFDWYWYDNKPFLEDVLNQGFLRAGNNEQMNFYLMWANHTHNSYLDPKNPDKSQIYWQGGVNREVFDKLTDHLIKDYFKRPNYYKIDGKPVFAIYEVSTFIQGLGGEQQAREALNAFRRKCVAAGLQGVHLQAILWANIPKSLSATPGDQTQTQDNTVHYFGFESLTNYQWCHLVPTGCDYRSWGEQATAKYGEFDQSFSVPYFPHVSIDWDPNPRFPEGIQPCVSEVSPKQFELFLRKAKTYIDKLTDHLIKDYFKRPNYYKIDGKP</sequence>